<comment type="caution">
    <text evidence="4">The sequence shown here is derived from an EMBL/GenBank/DDBJ whole genome shotgun (WGS) entry which is preliminary data.</text>
</comment>
<organism evidence="4 5">
    <name type="scientific">Bifidobacterium dolichotidis</name>
    <dbReference type="NCBI Taxonomy" id="2306976"/>
    <lineage>
        <taxon>Bacteria</taxon>
        <taxon>Bacillati</taxon>
        <taxon>Actinomycetota</taxon>
        <taxon>Actinomycetes</taxon>
        <taxon>Bifidobacteriales</taxon>
        <taxon>Bifidobacteriaceae</taxon>
        <taxon>Bifidobacterium</taxon>
    </lineage>
</organism>
<keyword evidence="5" id="KW-1185">Reference proteome</keyword>
<feature type="transmembrane region" description="Helical" evidence="3">
    <location>
        <begin position="96"/>
        <end position="117"/>
    </location>
</feature>
<dbReference type="InterPro" id="IPR010273">
    <property type="entry name" value="DUF881"/>
</dbReference>
<dbReference type="EMBL" id="QXGM01000001">
    <property type="protein sequence ID" value="RSX56069.1"/>
    <property type="molecule type" value="Genomic_DNA"/>
</dbReference>
<accession>A0A430FT74</accession>
<dbReference type="GO" id="GO:0005886">
    <property type="term" value="C:plasma membrane"/>
    <property type="evidence" value="ECO:0007669"/>
    <property type="project" value="TreeGrafter"/>
</dbReference>
<feature type="compositionally biased region" description="Low complexity" evidence="2">
    <location>
        <begin position="47"/>
        <end position="59"/>
    </location>
</feature>
<dbReference type="AlphaFoldDB" id="A0A430FT74"/>
<dbReference type="Gene3D" id="3.30.70.1880">
    <property type="entry name" value="Protein of unknown function DUF881"/>
    <property type="match status" value="1"/>
</dbReference>
<evidence type="ECO:0000256" key="2">
    <source>
        <dbReference type="SAM" id="MobiDB-lite"/>
    </source>
</evidence>
<dbReference type="PANTHER" id="PTHR37313:SF1">
    <property type="entry name" value="UPF0749 PROTEIN RV1823"/>
    <property type="match status" value="1"/>
</dbReference>
<comment type="similarity">
    <text evidence="1">Belongs to the UPF0749 family.</text>
</comment>
<dbReference type="OrthoDB" id="3218134at2"/>
<name>A0A430FT74_9BIFI</name>
<dbReference type="Proteomes" id="UP000287609">
    <property type="component" value="Unassembled WGS sequence"/>
</dbReference>
<evidence type="ECO:0000313" key="4">
    <source>
        <dbReference type="EMBL" id="RSX56069.1"/>
    </source>
</evidence>
<dbReference type="PANTHER" id="PTHR37313">
    <property type="entry name" value="UPF0749 PROTEIN RV1825"/>
    <property type="match status" value="1"/>
</dbReference>
<gene>
    <name evidence="4" type="ORF">D2E26_0632</name>
</gene>
<evidence type="ECO:0000256" key="3">
    <source>
        <dbReference type="SAM" id="Phobius"/>
    </source>
</evidence>
<feature type="region of interest" description="Disordered" evidence="2">
    <location>
        <begin position="1"/>
        <end position="60"/>
    </location>
</feature>
<keyword evidence="3" id="KW-1133">Transmembrane helix</keyword>
<sequence>MTRQKPPSYAREQNKQSTRRRAVFSKHYQSLESHHVPPVGEDENPTASRRPGSAGSSARRNYDSMQLIDDLINHPYDALYSDARLGARKATGWRFWSTRIVVCIICIAVGFVACQFVRQLNTDPRKEVRQSLASQLQSNYDSIHELDKQNEKLRSEIDQQNNSLGLTDVQRQLQKDDLAAGTVPVKGPGITFTIANPFQASNSGTKTPADGSAHIKVITDLDLQQLVSLMWQGGAEAIAINGNRLGVQTSIRAASGSILIGTTPVQSPYVIQAIGNTNALAEWMGQRNLAQLYKDYDQAGIHPQISKEREMTLSAASAGAIVYAKEE</sequence>
<dbReference type="RefSeq" id="WP_125963219.1">
    <property type="nucleotide sequence ID" value="NZ_QXGM01000001.1"/>
</dbReference>
<reference evidence="4 5" key="1">
    <citation type="submission" date="2018-09" db="EMBL/GenBank/DDBJ databases">
        <title>Characterization of the phylogenetic diversity of five novel species belonging to the genus Bifidobacterium.</title>
        <authorList>
            <person name="Lugli G.A."/>
            <person name="Duranti S."/>
            <person name="Milani C."/>
        </authorList>
    </citation>
    <scope>NUCLEOTIDE SEQUENCE [LARGE SCALE GENOMIC DNA]</scope>
    <source>
        <strain evidence="4 5">2036B</strain>
    </source>
</reference>
<evidence type="ECO:0000256" key="1">
    <source>
        <dbReference type="ARBA" id="ARBA00009108"/>
    </source>
</evidence>
<keyword evidence="3" id="KW-0472">Membrane</keyword>
<proteinExistence type="inferred from homology"/>
<keyword evidence="3" id="KW-0812">Transmembrane</keyword>
<dbReference type="Pfam" id="PF05949">
    <property type="entry name" value="DUF881"/>
    <property type="match status" value="1"/>
</dbReference>
<protein>
    <submittedName>
        <fullName evidence="4">Protein ylxX/ylxW</fullName>
    </submittedName>
</protein>
<evidence type="ECO:0000313" key="5">
    <source>
        <dbReference type="Proteomes" id="UP000287609"/>
    </source>
</evidence>